<evidence type="ECO:0000313" key="2">
    <source>
        <dbReference type="EnsemblMetazoa" id="GBRI030896-PA"/>
    </source>
</evidence>
<dbReference type="AlphaFoldDB" id="A0A1A9WT02"/>
<accession>A0A1A9WT02</accession>
<dbReference type="EnsemblMetazoa" id="GBRI030896-RA">
    <property type="protein sequence ID" value="GBRI030896-PA"/>
    <property type="gene ID" value="GBRI030896"/>
</dbReference>
<reference evidence="2" key="2">
    <citation type="submission" date="2020-05" db="UniProtKB">
        <authorList>
            <consortium name="EnsemblMetazoa"/>
        </authorList>
    </citation>
    <scope>IDENTIFICATION</scope>
    <source>
        <strain evidence="2">IAEA</strain>
    </source>
</reference>
<name>A0A1A9WT02_9MUSC</name>
<dbReference type="Proteomes" id="UP000091820">
    <property type="component" value="Unassembled WGS sequence"/>
</dbReference>
<reference evidence="3" key="1">
    <citation type="submission" date="2014-03" db="EMBL/GenBank/DDBJ databases">
        <authorList>
            <person name="Aksoy S."/>
            <person name="Warren W."/>
            <person name="Wilson R.K."/>
        </authorList>
    </citation>
    <scope>NUCLEOTIDE SEQUENCE [LARGE SCALE GENOMIC DNA]</scope>
    <source>
        <strain evidence="3">IAEA</strain>
    </source>
</reference>
<keyword evidence="3" id="KW-1185">Reference proteome</keyword>
<evidence type="ECO:0000313" key="3">
    <source>
        <dbReference type="Proteomes" id="UP000091820"/>
    </source>
</evidence>
<keyword evidence="1" id="KW-1133">Transmembrane helix</keyword>
<feature type="transmembrane region" description="Helical" evidence="1">
    <location>
        <begin position="76"/>
        <end position="93"/>
    </location>
</feature>
<protein>
    <submittedName>
        <fullName evidence="2">Uncharacterized protein</fullName>
    </submittedName>
</protein>
<keyword evidence="1" id="KW-0472">Membrane</keyword>
<proteinExistence type="predicted"/>
<organism evidence="2 3">
    <name type="scientific">Glossina brevipalpis</name>
    <dbReference type="NCBI Taxonomy" id="37001"/>
    <lineage>
        <taxon>Eukaryota</taxon>
        <taxon>Metazoa</taxon>
        <taxon>Ecdysozoa</taxon>
        <taxon>Arthropoda</taxon>
        <taxon>Hexapoda</taxon>
        <taxon>Insecta</taxon>
        <taxon>Pterygota</taxon>
        <taxon>Neoptera</taxon>
        <taxon>Endopterygota</taxon>
        <taxon>Diptera</taxon>
        <taxon>Brachycera</taxon>
        <taxon>Muscomorpha</taxon>
        <taxon>Hippoboscoidea</taxon>
        <taxon>Glossinidae</taxon>
        <taxon>Glossina</taxon>
    </lineage>
</organism>
<evidence type="ECO:0000256" key="1">
    <source>
        <dbReference type="SAM" id="Phobius"/>
    </source>
</evidence>
<keyword evidence="1" id="KW-0812">Transmembrane</keyword>
<sequence>MDSELKNQISFWLSSPGLFVGTANYPLSIESLNDAAYSLNCLNLDLKSQKRNDTSLVTYCYGLWLGYKVSEKDEKLVINIYFVMLLASYIKGLNRIIFILKIIIFTPIEWAAICNSWSNLQKIILWFTHFEGICTFQLVDVCLKNLN</sequence>
<dbReference type="VEuPathDB" id="VectorBase:GBRI030896"/>